<evidence type="ECO:0000313" key="2">
    <source>
        <dbReference type="EMBL" id="PLW75340.1"/>
    </source>
</evidence>
<feature type="transmembrane region" description="Helical" evidence="1">
    <location>
        <begin position="9"/>
        <end position="28"/>
    </location>
</feature>
<name>A0A2N5XLN7_9HYPH</name>
<reference evidence="2 3" key="1">
    <citation type="submission" date="2018-01" db="EMBL/GenBank/DDBJ databases">
        <title>The draft genome sequence of Cohaesibacter sp. H1304.</title>
        <authorList>
            <person name="Wang N.-N."/>
            <person name="Du Z.-J."/>
        </authorList>
    </citation>
    <scope>NUCLEOTIDE SEQUENCE [LARGE SCALE GENOMIC DNA]</scope>
    <source>
        <strain evidence="2 3">H1304</strain>
    </source>
</reference>
<keyword evidence="1" id="KW-0812">Transmembrane</keyword>
<keyword evidence="3" id="KW-1185">Reference proteome</keyword>
<comment type="caution">
    <text evidence="2">The sequence shown here is derived from an EMBL/GenBank/DDBJ whole genome shotgun (WGS) entry which is preliminary data.</text>
</comment>
<dbReference type="EMBL" id="PKUQ01000052">
    <property type="protein sequence ID" value="PLW75340.1"/>
    <property type="molecule type" value="Genomic_DNA"/>
</dbReference>
<gene>
    <name evidence="2" type="ORF">C0081_19915</name>
</gene>
<keyword evidence="1" id="KW-0472">Membrane</keyword>
<protein>
    <submittedName>
        <fullName evidence="2">Uncharacterized protein</fullName>
    </submittedName>
</protein>
<evidence type="ECO:0000313" key="3">
    <source>
        <dbReference type="Proteomes" id="UP000234881"/>
    </source>
</evidence>
<feature type="transmembrane region" description="Helical" evidence="1">
    <location>
        <begin position="71"/>
        <end position="90"/>
    </location>
</feature>
<feature type="transmembrane region" description="Helical" evidence="1">
    <location>
        <begin position="102"/>
        <end position="121"/>
    </location>
</feature>
<dbReference type="OrthoDB" id="7877316at2"/>
<dbReference type="AlphaFoldDB" id="A0A2N5XLN7"/>
<organism evidence="2 3">
    <name type="scientific">Cohaesibacter celericrescens</name>
    <dbReference type="NCBI Taxonomy" id="2067669"/>
    <lineage>
        <taxon>Bacteria</taxon>
        <taxon>Pseudomonadati</taxon>
        <taxon>Pseudomonadota</taxon>
        <taxon>Alphaproteobacteria</taxon>
        <taxon>Hyphomicrobiales</taxon>
        <taxon>Cohaesibacteraceae</taxon>
    </lineage>
</organism>
<accession>A0A2N5XLN7</accession>
<feature type="transmembrane region" description="Helical" evidence="1">
    <location>
        <begin position="161"/>
        <end position="185"/>
    </location>
</feature>
<feature type="transmembrane region" description="Helical" evidence="1">
    <location>
        <begin position="34"/>
        <end position="51"/>
    </location>
</feature>
<keyword evidence="1" id="KW-1133">Transmembrane helix</keyword>
<dbReference type="RefSeq" id="WP_101535493.1">
    <property type="nucleotide sequence ID" value="NZ_JBFHIU010000072.1"/>
</dbReference>
<evidence type="ECO:0000256" key="1">
    <source>
        <dbReference type="SAM" id="Phobius"/>
    </source>
</evidence>
<proteinExistence type="predicted"/>
<dbReference type="Proteomes" id="UP000234881">
    <property type="component" value="Unassembled WGS sequence"/>
</dbReference>
<sequence length="242" mass="26963">MTRAGRTEFFRRVSVLGLLILGLIQIGYDHYLYAILWIGVAICLYRYLPVVPAPQIALRYDKGASQTGPDWIGFVLSSFFVVAPIWAAIAEPNWGTIHPMSVVLWPMAVACSAFWIIGALYSSYWIVIRPDELVISSAFSCHAIPYKAMNKVKRYRRGVPSWLYLLAPFMMASGQYAGAGALLLARDRTGMEILLKDGRHVSIAGAGYDEEIIKILQVLDSKGVKLAAFFKKRLIKMDGAQI</sequence>